<dbReference type="InterPro" id="IPR002197">
    <property type="entry name" value="HTH_Fis"/>
</dbReference>
<dbReference type="RefSeq" id="WP_373656325.1">
    <property type="nucleotide sequence ID" value="NZ_JBGUAW010000007.1"/>
</dbReference>
<dbReference type="Gene3D" id="1.10.8.60">
    <property type="match status" value="1"/>
</dbReference>
<feature type="domain" description="Sigma-54 factor interaction" evidence="5">
    <location>
        <begin position="150"/>
        <end position="380"/>
    </location>
</feature>
<dbReference type="PANTHER" id="PTHR32071">
    <property type="entry name" value="TRANSCRIPTIONAL REGULATORY PROTEIN"/>
    <property type="match status" value="1"/>
</dbReference>
<evidence type="ECO:0000256" key="1">
    <source>
        <dbReference type="ARBA" id="ARBA00022741"/>
    </source>
</evidence>
<protein>
    <submittedName>
        <fullName evidence="6">Sigma-54 interaction domain-containing protein</fullName>
    </submittedName>
</protein>
<dbReference type="PROSITE" id="PS00688">
    <property type="entry name" value="SIGMA54_INTERACT_3"/>
    <property type="match status" value="1"/>
</dbReference>
<gene>
    <name evidence="6" type="ORF">ACERLL_11840</name>
</gene>
<dbReference type="Proteomes" id="UP001575181">
    <property type="component" value="Unassembled WGS sequence"/>
</dbReference>
<dbReference type="PROSITE" id="PS50045">
    <property type="entry name" value="SIGMA54_INTERACT_4"/>
    <property type="match status" value="1"/>
</dbReference>
<name>A0ABV4TW03_9GAMM</name>
<dbReference type="SUPFAM" id="SSF52540">
    <property type="entry name" value="P-loop containing nucleoside triphosphate hydrolases"/>
    <property type="match status" value="1"/>
</dbReference>
<dbReference type="InterPro" id="IPR002078">
    <property type="entry name" value="Sigma_54_int"/>
</dbReference>
<keyword evidence="4" id="KW-0804">Transcription</keyword>
<proteinExistence type="predicted"/>
<reference evidence="6 7" key="1">
    <citation type="submission" date="2024-08" db="EMBL/GenBank/DDBJ databases">
        <title>Whole-genome sequencing of halo(alkali)philic microorganisms from hypersaline lakes.</title>
        <authorList>
            <person name="Sorokin D.Y."/>
            <person name="Merkel A.Y."/>
            <person name="Messina E."/>
            <person name="Yakimov M."/>
        </authorList>
    </citation>
    <scope>NUCLEOTIDE SEQUENCE [LARGE SCALE GENOMIC DNA]</scope>
    <source>
        <strain evidence="6 7">Cl-TMA</strain>
    </source>
</reference>
<comment type="caution">
    <text evidence="6">The sequence shown here is derived from an EMBL/GenBank/DDBJ whole genome shotgun (WGS) entry which is preliminary data.</text>
</comment>
<evidence type="ECO:0000256" key="3">
    <source>
        <dbReference type="ARBA" id="ARBA00023015"/>
    </source>
</evidence>
<dbReference type="SUPFAM" id="SSF46689">
    <property type="entry name" value="Homeodomain-like"/>
    <property type="match status" value="1"/>
</dbReference>
<keyword evidence="7" id="KW-1185">Reference proteome</keyword>
<keyword evidence="2" id="KW-0067">ATP-binding</keyword>
<keyword evidence="3" id="KW-0805">Transcription regulation</keyword>
<dbReference type="InterPro" id="IPR009057">
    <property type="entry name" value="Homeodomain-like_sf"/>
</dbReference>
<dbReference type="InterPro" id="IPR058031">
    <property type="entry name" value="AAA_lid_NorR"/>
</dbReference>
<dbReference type="Pfam" id="PF25601">
    <property type="entry name" value="AAA_lid_14"/>
    <property type="match status" value="1"/>
</dbReference>
<sequence>MPRAEIPGFSGVDPACAQGAASTGLEVLVGPGLEAHAGELEPVIRAAGYPVRSGARPHADGGQLVLLGLDASPAGWQGLDSCPAGSLAVAMFLAQPRPDEVRNAFRRGAADVLLAESETPGGVVRDFLEALRSSPGPAAGQPAGERFGGLVGVSEAMTEIHSMVGLVGPADTTVLIQGESGTGKELAARAIHAASPRADAPFMAINCGAIPPDLLEAELFGHAKGAFTGAIQSRQGRFAKVGAGTLFLDEIGEMSPDLQVKLLRVIEERTYEPLGSSRSVEFSARILAATNQDLELAVQAGRFREDLYHRLNVLSLELPALRERGGDEILYLLDHFLAQLNRKHGTEVGGVTPLAGHLLATYSWPGNVRELRNLVERLVILKRAGLVEPADLPQKVRGVQASLEETGSGAERTELERDILLGQGRDMKAEVEAFENRMIMQALEATGGNRNQAAQLLGVKRTTLVEKLKKRNLG</sequence>
<dbReference type="EMBL" id="JBGUAW010000007">
    <property type="protein sequence ID" value="MFA9461518.1"/>
    <property type="molecule type" value="Genomic_DNA"/>
</dbReference>
<dbReference type="InterPro" id="IPR027417">
    <property type="entry name" value="P-loop_NTPase"/>
</dbReference>
<accession>A0ABV4TW03</accession>
<dbReference type="PRINTS" id="PR01590">
    <property type="entry name" value="HTHFIS"/>
</dbReference>
<evidence type="ECO:0000259" key="5">
    <source>
        <dbReference type="PROSITE" id="PS50045"/>
    </source>
</evidence>
<organism evidence="6 7">
    <name type="scientific">Thiohalorhabdus methylotrophus</name>
    <dbReference type="NCBI Taxonomy" id="3242694"/>
    <lineage>
        <taxon>Bacteria</taxon>
        <taxon>Pseudomonadati</taxon>
        <taxon>Pseudomonadota</taxon>
        <taxon>Gammaproteobacteria</taxon>
        <taxon>Thiohalorhabdales</taxon>
        <taxon>Thiohalorhabdaceae</taxon>
        <taxon>Thiohalorhabdus</taxon>
    </lineage>
</organism>
<evidence type="ECO:0000313" key="7">
    <source>
        <dbReference type="Proteomes" id="UP001575181"/>
    </source>
</evidence>
<evidence type="ECO:0000256" key="4">
    <source>
        <dbReference type="ARBA" id="ARBA00023163"/>
    </source>
</evidence>
<dbReference type="InterPro" id="IPR025944">
    <property type="entry name" value="Sigma_54_int_dom_CS"/>
</dbReference>
<dbReference type="Gene3D" id="1.10.10.60">
    <property type="entry name" value="Homeodomain-like"/>
    <property type="match status" value="1"/>
</dbReference>
<dbReference type="Pfam" id="PF02954">
    <property type="entry name" value="HTH_8"/>
    <property type="match status" value="1"/>
</dbReference>
<dbReference type="SMART" id="SM00382">
    <property type="entry name" value="AAA"/>
    <property type="match status" value="1"/>
</dbReference>
<keyword evidence="1" id="KW-0547">Nucleotide-binding</keyword>
<dbReference type="Pfam" id="PF00158">
    <property type="entry name" value="Sigma54_activat"/>
    <property type="match status" value="1"/>
</dbReference>
<evidence type="ECO:0000256" key="2">
    <source>
        <dbReference type="ARBA" id="ARBA00022840"/>
    </source>
</evidence>
<dbReference type="Gene3D" id="3.40.50.300">
    <property type="entry name" value="P-loop containing nucleotide triphosphate hydrolases"/>
    <property type="match status" value="1"/>
</dbReference>
<dbReference type="InterPro" id="IPR003593">
    <property type="entry name" value="AAA+_ATPase"/>
</dbReference>
<evidence type="ECO:0000313" key="6">
    <source>
        <dbReference type="EMBL" id="MFA9461518.1"/>
    </source>
</evidence>
<dbReference type="CDD" id="cd00009">
    <property type="entry name" value="AAA"/>
    <property type="match status" value="1"/>
</dbReference>